<dbReference type="SUPFAM" id="SSF46689">
    <property type="entry name" value="Homeodomain-like"/>
    <property type="match status" value="2"/>
</dbReference>
<comment type="caution">
    <text evidence="5">The sequence shown here is derived from an EMBL/GenBank/DDBJ whole genome shotgun (WGS) entry which is preliminary data.</text>
</comment>
<dbReference type="InterPro" id="IPR009057">
    <property type="entry name" value="Homeodomain-like_sf"/>
</dbReference>
<dbReference type="PROSITE" id="PS01124">
    <property type="entry name" value="HTH_ARAC_FAMILY_2"/>
    <property type="match status" value="1"/>
</dbReference>
<dbReference type="PANTHER" id="PTHR47893">
    <property type="entry name" value="REGULATORY PROTEIN PCHR"/>
    <property type="match status" value="1"/>
</dbReference>
<dbReference type="InterPro" id="IPR018062">
    <property type="entry name" value="HTH_AraC-typ_CS"/>
</dbReference>
<gene>
    <name evidence="5" type="ORF">QE404_001487</name>
</gene>
<sequence length="308" mass="36197">MQNCKNVFIERQNLQDRSFTPYTEKQHSIITDSEGSFSFFETSFNHLQFIECSYQFHDEEQICIDIENEVLEMHFRLQGSSSIQRENTSVELHQANNMLTFQKDSQQKVHMRPVQDGYFYEIRIGISHFEKLMSDFYQPSPEYFSGTPLQITPEMRLLLSQMTRTAYTGHMKSLFLEAKMTELFLLQLQQNRTLASGRSMTIRNSEKDKFQYAKQLIEHHTDQFLTVSELAQQSGLTPRKLMQGFKELFGCTVYQHIKHVKMQTARTLLMDTDKHINEIARDVGYQNAQHFITAFKRNFGISPGKMKH</sequence>
<accession>A0ABU0TH06</accession>
<evidence type="ECO:0000313" key="5">
    <source>
        <dbReference type="EMBL" id="MDQ1096340.1"/>
    </source>
</evidence>
<dbReference type="PROSITE" id="PS00041">
    <property type="entry name" value="HTH_ARAC_FAMILY_1"/>
    <property type="match status" value="1"/>
</dbReference>
<feature type="domain" description="HTH araC/xylS-type" evidence="4">
    <location>
        <begin position="211"/>
        <end position="308"/>
    </location>
</feature>
<evidence type="ECO:0000256" key="1">
    <source>
        <dbReference type="ARBA" id="ARBA00023015"/>
    </source>
</evidence>
<dbReference type="InterPro" id="IPR018060">
    <property type="entry name" value="HTH_AraC"/>
</dbReference>
<dbReference type="PRINTS" id="PR00032">
    <property type="entry name" value="HTHARAC"/>
</dbReference>
<keyword evidence="3" id="KW-0804">Transcription</keyword>
<dbReference type="RefSeq" id="WP_307448561.1">
    <property type="nucleotide sequence ID" value="NZ_JAUTAL010000001.1"/>
</dbReference>
<name>A0ABU0TH06_9FLAO</name>
<proteinExistence type="predicted"/>
<dbReference type="EMBL" id="JAUTAL010000001">
    <property type="protein sequence ID" value="MDQ1096340.1"/>
    <property type="molecule type" value="Genomic_DNA"/>
</dbReference>
<reference evidence="5 6" key="1">
    <citation type="submission" date="2023-07" db="EMBL/GenBank/DDBJ databases">
        <title>Functional and genomic diversity of the sorghum phyllosphere microbiome.</title>
        <authorList>
            <person name="Shade A."/>
        </authorList>
    </citation>
    <scope>NUCLEOTIDE SEQUENCE [LARGE SCALE GENOMIC DNA]</scope>
    <source>
        <strain evidence="5 6">SORGH_AS_1064</strain>
    </source>
</reference>
<evidence type="ECO:0000256" key="3">
    <source>
        <dbReference type="ARBA" id="ARBA00023163"/>
    </source>
</evidence>
<dbReference type="InterPro" id="IPR053142">
    <property type="entry name" value="PchR_regulatory_protein"/>
</dbReference>
<dbReference type="Proteomes" id="UP001225072">
    <property type="component" value="Unassembled WGS sequence"/>
</dbReference>
<organism evidence="5 6">
    <name type="scientific">Chryseobacterium camelliae</name>
    <dbReference type="NCBI Taxonomy" id="1265445"/>
    <lineage>
        <taxon>Bacteria</taxon>
        <taxon>Pseudomonadati</taxon>
        <taxon>Bacteroidota</taxon>
        <taxon>Flavobacteriia</taxon>
        <taxon>Flavobacteriales</taxon>
        <taxon>Weeksellaceae</taxon>
        <taxon>Chryseobacterium group</taxon>
        <taxon>Chryseobacterium</taxon>
    </lineage>
</organism>
<dbReference type="PANTHER" id="PTHR47893:SF1">
    <property type="entry name" value="REGULATORY PROTEIN PCHR"/>
    <property type="match status" value="1"/>
</dbReference>
<dbReference type="InterPro" id="IPR020449">
    <property type="entry name" value="Tscrpt_reg_AraC-type_HTH"/>
</dbReference>
<dbReference type="SMART" id="SM00342">
    <property type="entry name" value="HTH_ARAC"/>
    <property type="match status" value="1"/>
</dbReference>
<protein>
    <submittedName>
        <fullName evidence="5">AraC-like DNA-binding protein</fullName>
    </submittedName>
</protein>
<keyword evidence="2" id="KW-0238">DNA-binding</keyword>
<evidence type="ECO:0000313" key="6">
    <source>
        <dbReference type="Proteomes" id="UP001225072"/>
    </source>
</evidence>
<keyword evidence="6" id="KW-1185">Reference proteome</keyword>
<evidence type="ECO:0000256" key="2">
    <source>
        <dbReference type="ARBA" id="ARBA00023125"/>
    </source>
</evidence>
<keyword evidence="1" id="KW-0805">Transcription regulation</keyword>
<dbReference type="Gene3D" id="1.10.10.60">
    <property type="entry name" value="Homeodomain-like"/>
    <property type="match status" value="1"/>
</dbReference>
<evidence type="ECO:0000259" key="4">
    <source>
        <dbReference type="PROSITE" id="PS01124"/>
    </source>
</evidence>
<dbReference type="Pfam" id="PF12833">
    <property type="entry name" value="HTH_18"/>
    <property type="match status" value="1"/>
</dbReference>